<dbReference type="PATRIC" id="fig|1637645.4.peg.5262"/>
<dbReference type="RefSeq" id="WP_046279543.1">
    <property type="nucleotide sequence ID" value="NZ_LATL02000265.1"/>
</dbReference>
<gene>
    <name evidence="2" type="ORF">WN50_37900</name>
</gene>
<comment type="caution">
    <text evidence="2">The sequence shown here is derived from an EMBL/GenBank/DDBJ whole genome shotgun (WGS) entry which is preliminary data.</text>
</comment>
<dbReference type="InterPro" id="IPR038078">
    <property type="entry name" value="PhoU-like_sf"/>
</dbReference>
<dbReference type="Proteomes" id="UP000033607">
    <property type="component" value="Unassembled WGS sequence"/>
</dbReference>
<sequence length="220" mass="25580">MSEKIPSFFGKTKFIEQQLDEFMDKVSEGSLYFEMGLTSYLAKGFVTESCEEKMQQIQNVKDRCNELRRAIESELYTEMLIPDSRGDVLSLLENLYYLIDVFGDIYQDIIIEKLEVPTVYEKDFKDLTQMVVKSVETIVIAARSFFRDPRTVRDHIYKVRVYESESDKIALRLKKNIFDSQLPLERKIQLRDSVNVINSLADAAENASDKLAIYAIKRVL</sequence>
<organism evidence="2 3">
    <name type="scientific">Limnoraphis robusta CS-951</name>
    <dbReference type="NCBI Taxonomy" id="1637645"/>
    <lineage>
        <taxon>Bacteria</taxon>
        <taxon>Bacillati</taxon>
        <taxon>Cyanobacteriota</taxon>
        <taxon>Cyanophyceae</taxon>
        <taxon>Oscillatoriophycideae</taxon>
        <taxon>Oscillatoriales</taxon>
        <taxon>Sirenicapillariaceae</taxon>
        <taxon>Limnoraphis</taxon>
    </lineage>
</organism>
<evidence type="ECO:0000313" key="3">
    <source>
        <dbReference type="Proteomes" id="UP000033607"/>
    </source>
</evidence>
<dbReference type="InterPro" id="IPR002727">
    <property type="entry name" value="DUF47"/>
</dbReference>
<accession>A0A0J9HLL8</accession>
<dbReference type="EMBL" id="LATL02000265">
    <property type="protein sequence ID" value="KMW70094.1"/>
    <property type="molecule type" value="Genomic_DNA"/>
</dbReference>
<evidence type="ECO:0000256" key="1">
    <source>
        <dbReference type="ARBA" id="ARBA00008591"/>
    </source>
</evidence>
<evidence type="ECO:0000313" key="2">
    <source>
        <dbReference type="EMBL" id="KMW70094.1"/>
    </source>
</evidence>
<dbReference type="PANTHER" id="PTHR36536:SF3">
    <property type="entry name" value="UPF0111 PROTEIN HI_1603"/>
    <property type="match status" value="1"/>
</dbReference>
<comment type="similarity">
    <text evidence="1">Belongs to the UPF0111 family.</text>
</comment>
<reference evidence="2 3" key="1">
    <citation type="submission" date="2015-06" db="EMBL/GenBank/DDBJ databases">
        <title>Draft genome assembly of filamentous brackish cyanobacterium Limnoraphis robusta strain CS-951.</title>
        <authorList>
            <person name="Willis A."/>
            <person name="Parks M."/>
            <person name="Burford M.A."/>
        </authorList>
    </citation>
    <scope>NUCLEOTIDE SEQUENCE [LARGE SCALE GENOMIC DNA]</scope>
    <source>
        <strain evidence="2 3">CS-951</strain>
    </source>
</reference>
<protein>
    <submittedName>
        <fullName evidence="2">PhoU family transcriptional regulator</fullName>
    </submittedName>
</protein>
<name>A0A0J9HLL8_9CYAN</name>
<proteinExistence type="inferred from homology"/>
<dbReference type="OrthoDB" id="558650at2"/>
<dbReference type="PANTHER" id="PTHR36536">
    <property type="entry name" value="UPF0111 PROTEIN HI_1603"/>
    <property type="match status" value="1"/>
</dbReference>
<dbReference type="Pfam" id="PF01865">
    <property type="entry name" value="PhoU_div"/>
    <property type="match status" value="1"/>
</dbReference>
<dbReference type="AlphaFoldDB" id="A0A0J9HLL8"/>
<dbReference type="InterPro" id="IPR018445">
    <property type="entry name" value="Put_Phosphate_transp_reg"/>
</dbReference>
<dbReference type="Gene3D" id="1.20.58.220">
    <property type="entry name" value="Phosphate transport system protein phou homolog 2, domain 2"/>
    <property type="match status" value="1"/>
</dbReference>